<name>A0A0E9NHB2_SAICN</name>
<dbReference type="SUPFAM" id="SSF50104">
    <property type="entry name" value="Translation proteins SH3-like domain"/>
    <property type="match status" value="1"/>
</dbReference>
<dbReference type="OMA" id="EMWYKLY"/>
<comment type="caution">
    <text evidence="4">The sequence shown here is derived from an EMBL/GenBank/DDBJ whole genome shotgun (WGS) entry which is preliminary data.</text>
</comment>
<organism evidence="4 5">
    <name type="scientific">Saitoella complicata (strain BCRC 22490 / CBS 7301 / JCM 7358 / NBRC 10748 / NRRL Y-17804)</name>
    <dbReference type="NCBI Taxonomy" id="698492"/>
    <lineage>
        <taxon>Eukaryota</taxon>
        <taxon>Fungi</taxon>
        <taxon>Dikarya</taxon>
        <taxon>Ascomycota</taxon>
        <taxon>Taphrinomycotina</taxon>
        <taxon>Taphrinomycotina incertae sedis</taxon>
        <taxon>Saitoella</taxon>
    </lineage>
</organism>
<proteinExistence type="inferred from homology"/>
<dbReference type="InterPro" id="IPR008991">
    <property type="entry name" value="Translation_prot_SH3-like_sf"/>
</dbReference>
<dbReference type="GO" id="GO:0003735">
    <property type="term" value="F:structural constituent of ribosome"/>
    <property type="evidence" value="ECO:0007669"/>
    <property type="project" value="InterPro"/>
</dbReference>
<dbReference type="Proteomes" id="UP000033140">
    <property type="component" value="Unassembled WGS sequence"/>
</dbReference>
<comment type="similarity">
    <text evidence="1">Belongs to the bacterial ribosomal protein bL19 family.</text>
</comment>
<reference evidence="4 5" key="1">
    <citation type="journal article" date="2011" name="J. Gen. Appl. Microbiol.">
        <title>Draft genome sequencing of the enigmatic yeast Saitoella complicata.</title>
        <authorList>
            <person name="Nishida H."/>
            <person name="Hamamoto M."/>
            <person name="Sugiyama J."/>
        </authorList>
    </citation>
    <scope>NUCLEOTIDE SEQUENCE [LARGE SCALE GENOMIC DNA]</scope>
    <source>
        <strain evidence="4 5">NRRL Y-17804</strain>
    </source>
</reference>
<dbReference type="GO" id="GO:0005762">
    <property type="term" value="C:mitochondrial large ribosomal subunit"/>
    <property type="evidence" value="ECO:0007669"/>
    <property type="project" value="TreeGrafter"/>
</dbReference>
<evidence type="ECO:0008006" key="6">
    <source>
        <dbReference type="Google" id="ProtNLM"/>
    </source>
</evidence>
<dbReference type="STRING" id="698492.A0A0E9NHB2"/>
<evidence type="ECO:0000256" key="3">
    <source>
        <dbReference type="ARBA" id="ARBA00023274"/>
    </source>
</evidence>
<dbReference type="Gene3D" id="2.30.30.790">
    <property type="match status" value="1"/>
</dbReference>
<dbReference type="AlphaFoldDB" id="A0A0E9NHB2"/>
<dbReference type="EMBL" id="BACD03000021">
    <property type="protein sequence ID" value="GAO49224.1"/>
    <property type="molecule type" value="Genomic_DNA"/>
</dbReference>
<gene>
    <name evidence="4" type="ORF">G7K_3380-t1</name>
</gene>
<dbReference type="InterPro" id="IPR001857">
    <property type="entry name" value="Ribosomal_bL19"/>
</dbReference>
<dbReference type="Pfam" id="PF01245">
    <property type="entry name" value="Ribosomal_L19"/>
    <property type="match status" value="1"/>
</dbReference>
<dbReference type="PANTHER" id="PTHR15680:SF9">
    <property type="entry name" value="LARGE RIBOSOMAL SUBUNIT PROTEIN BL19M"/>
    <property type="match status" value="1"/>
</dbReference>
<keyword evidence="5" id="KW-1185">Reference proteome</keyword>
<keyword evidence="2" id="KW-0689">Ribosomal protein</keyword>
<keyword evidence="3" id="KW-0687">Ribonucleoprotein</keyword>
<dbReference type="GO" id="GO:0006412">
    <property type="term" value="P:translation"/>
    <property type="evidence" value="ECO:0007669"/>
    <property type="project" value="InterPro"/>
</dbReference>
<sequence length="223" mass="25395">MSIIRRAFASQLRTDAACAVSAPASRAYATMATGTIPKTPPTTYTRRDKFNKPLSTIKVFEPLPAPPNKDVLKATHKATIDILDPTGQRRKMFDRNNKDRVRPGAVLMVESYNQLPNKRNTSTFAGQLMAICRKGPDTSFRLRNHVLRTGVEIRYSLYSPAIKEIRVLAHRTHKKARRAKLYYLRQPRYATKLVDKLVKQDREAKEQAILTEKRKAAMARHGH</sequence>
<evidence type="ECO:0000256" key="2">
    <source>
        <dbReference type="ARBA" id="ARBA00022980"/>
    </source>
</evidence>
<reference evidence="4 5" key="2">
    <citation type="journal article" date="2014" name="J. Gen. Appl. Microbiol.">
        <title>The early diverging ascomycetous budding yeast Saitoella complicata has three histone deacetylases belonging to the Clr6, Hos2, and Rpd3 lineages.</title>
        <authorList>
            <person name="Nishida H."/>
            <person name="Matsumoto T."/>
            <person name="Kondo S."/>
            <person name="Hamamoto M."/>
            <person name="Yoshikawa H."/>
        </authorList>
    </citation>
    <scope>NUCLEOTIDE SEQUENCE [LARGE SCALE GENOMIC DNA]</scope>
    <source>
        <strain evidence="4 5">NRRL Y-17804</strain>
    </source>
</reference>
<protein>
    <recommendedName>
        <fullName evidence="6">Ribosomal protein L19</fullName>
    </recommendedName>
</protein>
<evidence type="ECO:0000313" key="4">
    <source>
        <dbReference type="EMBL" id="GAO49224.1"/>
    </source>
</evidence>
<dbReference type="InterPro" id="IPR038657">
    <property type="entry name" value="Ribosomal_bL19_sf"/>
</dbReference>
<evidence type="ECO:0000313" key="5">
    <source>
        <dbReference type="Proteomes" id="UP000033140"/>
    </source>
</evidence>
<accession>A0A0E9NHB2</accession>
<evidence type="ECO:0000256" key="1">
    <source>
        <dbReference type="ARBA" id="ARBA00005781"/>
    </source>
</evidence>
<reference evidence="4 5" key="3">
    <citation type="journal article" date="2015" name="Genome Announc.">
        <title>Draft Genome Sequence of the Archiascomycetous Yeast Saitoella complicata.</title>
        <authorList>
            <person name="Yamauchi K."/>
            <person name="Kondo S."/>
            <person name="Hamamoto M."/>
            <person name="Takahashi Y."/>
            <person name="Ogura Y."/>
            <person name="Hayashi T."/>
            <person name="Nishida H."/>
        </authorList>
    </citation>
    <scope>NUCLEOTIDE SEQUENCE [LARGE SCALE GENOMIC DNA]</scope>
    <source>
        <strain evidence="4 5">NRRL Y-17804</strain>
    </source>
</reference>
<dbReference type="PANTHER" id="PTHR15680">
    <property type="entry name" value="RIBOSOMAL PROTEIN L19"/>
    <property type="match status" value="1"/>
</dbReference>